<comment type="similarity">
    <text evidence="5">Belongs to the EutC family.</text>
</comment>
<dbReference type="EC" id="4.3.1.7" evidence="5"/>
<evidence type="ECO:0000256" key="2">
    <source>
        <dbReference type="ARBA" id="ARBA00023239"/>
    </source>
</evidence>
<feature type="binding site" evidence="5">
    <location>
        <position position="216"/>
    </location>
    <ligand>
        <name>adenosylcob(III)alamin</name>
        <dbReference type="ChEBI" id="CHEBI:18408"/>
    </ligand>
</feature>
<dbReference type="Proteomes" id="UP000182062">
    <property type="component" value="Unassembled WGS sequence"/>
</dbReference>
<comment type="subcellular location">
    <subcellularLocation>
        <location evidence="5">Bacterial microcompartment</location>
    </subcellularLocation>
</comment>
<comment type="catalytic activity">
    <reaction evidence="5">
        <text>ethanolamine = acetaldehyde + NH4(+)</text>
        <dbReference type="Rhea" id="RHEA:15313"/>
        <dbReference type="ChEBI" id="CHEBI:15343"/>
        <dbReference type="ChEBI" id="CHEBI:28938"/>
        <dbReference type="ChEBI" id="CHEBI:57603"/>
        <dbReference type="EC" id="4.3.1.7"/>
    </reaction>
</comment>
<reference evidence="6 7" key="1">
    <citation type="submission" date="2016-09" db="EMBL/GenBank/DDBJ databases">
        <title>Bacillus aquimaris SAMM genome sequence reveals colonization and biosurfactant production capacities.</title>
        <authorList>
            <person name="Waghmode S.R."/>
            <person name="Suryavanshi M.V."/>
        </authorList>
    </citation>
    <scope>NUCLEOTIDE SEQUENCE [LARGE SCALE GENOMIC DNA]</scope>
    <source>
        <strain evidence="6 7">SAMM</strain>
    </source>
</reference>
<organism evidence="6 7">
    <name type="scientific">Rossellomorea aquimaris</name>
    <dbReference type="NCBI Taxonomy" id="189382"/>
    <lineage>
        <taxon>Bacteria</taxon>
        <taxon>Bacillati</taxon>
        <taxon>Bacillota</taxon>
        <taxon>Bacilli</taxon>
        <taxon>Bacillales</taxon>
        <taxon>Bacillaceae</taxon>
        <taxon>Rossellomorea</taxon>
    </lineage>
</organism>
<dbReference type="PANTHER" id="PTHR39330">
    <property type="entry name" value="ETHANOLAMINE AMMONIA-LYASE LIGHT CHAIN"/>
    <property type="match status" value="1"/>
</dbReference>
<dbReference type="EMBL" id="MINN01000074">
    <property type="protein sequence ID" value="OIU71788.1"/>
    <property type="molecule type" value="Genomic_DNA"/>
</dbReference>
<sequence length="284" mass="31619">MNIQTIVKQVLEELEKVEEKKQLSAPIGDKQTDKSYTYEKKKVVRVDNAEDREVIEKARSITPARIGIGRTGTRMKTKEYLDFRIDHAAAQDAVFKGVSDEFLEKMKLPVLQSKSDSMDEYLMNLNSGRQLNEESRKWAQENLSVNQQVQIIVSDGLSSTGIEENIPDLLPALIQGLKGKNISLGETIFIKRSRVWIQDEIAAITNCDVVISLIGERPGLATSKSLSAYLIYRPGEETVEADRTVISNIHDGGIPPVEAGAYLADLLEDVLKNKASGVKYAKLK</sequence>
<keyword evidence="3 5" id="KW-0170">Cobalt</keyword>
<dbReference type="InterPro" id="IPR042255">
    <property type="entry name" value="EutC_N"/>
</dbReference>
<keyword evidence="7" id="KW-1185">Reference proteome</keyword>
<dbReference type="Gene3D" id="1.10.30.40">
    <property type="entry name" value="Ethanolamine ammonia-lyase light chain (EutC), N-terminal domain"/>
    <property type="match status" value="1"/>
</dbReference>
<dbReference type="GO" id="GO:0009350">
    <property type="term" value="C:ethanolamine ammonia-lyase complex"/>
    <property type="evidence" value="ECO:0007669"/>
    <property type="project" value="UniProtKB-UniRule"/>
</dbReference>
<dbReference type="OrthoDB" id="114248at2"/>
<dbReference type="RefSeq" id="WP_071617456.1">
    <property type="nucleotide sequence ID" value="NZ_MINN01000074.1"/>
</dbReference>
<dbReference type="InterPro" id="IPR009246">
    <property type="entry name" value="EutC"/>
</dbReference>
<dbReference type="GO" id="GO:0006520">
    <property type="term" value="P:amino acid metabolic process"/>
    <property type="evidence" value="ECO:0007669"/>
    <property type="project" value="InterPro"/>
</dbReference>
<comment type="function">
    <text evidence="5">Catalyzes the deamination of various vicinal amino-alcohols to oxo compounds. Allows this organism to utilize ethanolamine as the sole source of nitrogen and carbon in the presence of external vitamin B12.</text>
</comment>
<dbReference type="PIRSF" id="PIRSF018982">
    <property type="entry name" value="EutC"/>
    <property type="match status" value="1"/>
</dbReference>
<evidence type="ECO:0000256" key="1">
    <source>
        <dbReference type="ARBA" id="ARBA00022628"/>
    </source>
</evidence>
<proteinExistence type="inferred from homology"/>
<dbReference type="AlphaFoldDB" id="A0A1J6W589"/>
<keyword evidence="2 5" id="KW-0456">Lyase</keyword>
<dbReference type="InterPro" id="IPR042251">
    <property type="entry name" value="EutC_C"/>
</dbReference>
<dbReference type="Pfam" id="PF05985">
    <property type="entry name" value="EutC"/>
    <property type="match status" value="1"/>
</dbReference>
<dbReference type="GO" id="GO:0031471">
    <property type="term" value="C:ethanolamine degradation polyhedral organelle"/>
    <property type="evidence" value="ECO:0007669"/>
    <property type="project" value="UniProtKB-UniRule"/>
</dbReference>
<comment type="subunit">
    <text evidence="5">The basic unit is a heterodimer which dimerizes to form tetramers. The heterotetramers trimerize; 6 large subunits form a core ring with 6 small subunits projecting outwards.</text>
</comment>
<feature type="binding site" evidence="5">
    <location>
        <position position="195"/>
    </location>
    <ligand>
        <name>adenosylcob(III)alamin</name>
        <dbReference type="ChEBI" id="CHEBI:18408"/>
    </ligand>
</feature>
<dbReference type="HAMAP" id="MF_00601">
    <property type="entry name" value="EutC"/>
    <property type="match status" value="1"/>
</dbReference>
<dbReference type="GO" id="GO:0008851">
    <property type="term" value="F:ethanolamine ammonia-lyase activity"/>
    <property type="evidence" value="ECO:0007669"/>
    <property type="project" value="UniProtKB-UniRule"/>
</dbReference>
<dbReference type="Gene3D" id="3.40.50.11240">
    <property type="entry name" value="Ethanolamine ammonia-lyase light chain (EutC)"/>
    <property type="match status" value="1"/>
</dbReference>
<protein>
    <recommendedName>
        <fullName evidence="5">Ethanolamine ammonia-lyase small subunit</fullName>
        <shortName evidence="5">EAL small subunit</shortName>
        <ecNumber evidence="5">4.3.1.7</ecNumber>
    </recommendedName>
</protein>
<comment type="cofactor">
    <cofactor evidence="5">
        <name>adenosylcob(III)alamin</name>
        <dbReference type="ChEBI" id="CHEBI:18408"/>
    </cofactor>
    <text evidence="5">Binds between the large and small subunits.</text>
</comment>
<gene>
    <name evidence="5" type="primary">eutC</name>
    <name evidence="6" type="ORF">BHE18_03785</name>
</gene>
<dbReference type="NCBIfam" id="NF003971">
    <property type="entry name" value="PRK05465.1"/>
    <property type="match status" value="1"/>
</dbReference>
<dbReference type="GO" id="GO:0046336">
    <property type="term" value="P:ethanolamine catabolic process"/>
    <property type="evidence" value="ECO:0007669"/>
    <property type="project" value="UniProtKB-UniRule"/>
</dbReference>
<evidence type="ECO:0000256" key="3">
    <source>
        <dbReference type="ARBA" id="ARBA00023285"/>
    </source>
</evidence>
<evidence type="ECO:0000313" key="6">
    <source>
        <dbReference type="EMBL" id="OIU71788.1"/>
    </source>
</evidence>
<comment type="caution">
    <text evidence="6">The sequence shown here is derived from an EMBL/GenBank/DDBJ whole genome shotgun (WGS) entry which is preliminary data.</text>
</comment>
<evidence type="ECO:0000256" key="5">
    <source>
        <dbReference type="HAMAP-Rule" id="MF_00601"/>
    </source>
</evidence>
<comment type="pathway">
    <text evidence="5">Amine and polyamine degradation; ethanolamine degradation.</text>
</comment>
<name>A0A1J6W589_9BACI</name>
<dbReference type="UniPathway" id="UPA00560"/>
<dbReference type="GO" id="GO:0031419">
    <property type="term" value="F:cobalamin binding"/>
    <property type="evidence" value="ECO:0007669"/>
    <property type="project" value="UniProtKB-UniRule"/>
</dbReference>
<dbReference type="PANTHER" id="PTHR39330:SF1">
    <property type="entry name" value="ETHANOLAMINE AMMONIA-LYASE SMALL SUBUNIT"/>
    <property type="match status" value="1"/>
</dbReference>
<evidence type="ECO:0000313" key="7">
    <source>
        <dbReference type="Proteomes" id="UP000182062"/>
    </source>
</evidence>
<evidence type="ECO:0000256" key="4">
    <source>
        <dbReference type="ARBA" id="ARBA00024446"/>
    </source>
</evidence>
<keyword evidence="4 5" id="KW-1283">Bacterial microcompartment</keyword>
<keyword evidence="1 5" id="KW-0846">Cobalamin</keyword>
<accession>A0A1J6W589</accession>